<keyword evidence="2" id="KW-1133">Transmembrane helix</keyword>
<feature type="region of interest" description="Disordered" evidence="1">
    <location>
        <begin position="1"/>
        <end position="20"/>
    </location>
</feature>
<dbReference type="Proteomes" id="UP001178507">
    <property type="component" value="Unassembled WGS sequence"/>
</dbReference>
<sequence length="466" mass="51783">MGDRRPSTQSTSTIDSRDSTSLQAISKVIGWTPPRLRDPEGSRVVTKAEAFCWILYGSSNAGAAMAYAANSITFSSLILSLSTYWVLYLASADYTTRFSTDGVDHRLFFMAFSVAIFFVDLNWTGDILANGDEKARRMHLTGIAICYLLNSVVFGRAAVWVTEGRNFAVFHTILNLSAAALYLVAAHSSDWTCKALCWCACALFFLRSYGLPNFQKIDKVTNRRNAKDYISRSQSMMIASLALLIKSISKSVGPGRLEGHMGSLLLMSLLLVFLVKTLMFDNHVEDTNWHAVRCVTTPWRPTIFLSCVPLAMAGVMMMASGCNKILQMELQTSDENADMQHWAADNLMQGLALMLVFMAAMRALHKRPPVSDKGAMTIWKVQIVGQLLVAAVAHRMHYENGVSALKRCVFLIFLLVLLNLADEAEEMLHYRTRLAAKAVKLHGSNDVLEKAMEKPSPGNEIRNREV</sequence>
<feature type="transmembrane region" description="Helical" evidence="2">
    <location>
        <begin position="303"/>
        <end position="326"/>
    </location>
</feature>
<keyword evidence="2" id="KW-0812">Transmembrane</keyword>
<feature type="transmembrane region" description="Helical" evidence="2">
    <location>
        <begin position="140"/>
        <end position="161"/>
    </location>
</feature>
<evidence type="ECO:0000256" key="2">
    <source>
        <dbReference type="SAM" id="Phobius"/>
    </source>
</evidence>
<feature type="transmembrane region" description="Helical" evidence="2">
    <location>
        <begin position="107"/>
        <end position="128"/>
    </location>
</feature>
<comment type="caution">
    <text evidence="3">The sequence shown here is derived from an EMBL/GenBank/DDBJ whole genome shotgun (WGS) entry which is preliminary data.</text>
</comment>
<accession>A0AA36NAV0</accession>
<keyword evidence="4" id="KW-1185">Reference proteome</keyword>
<dbReference type="EMBL" id="CAUJNA010003591">
    <property type="protein sequence ID" value="CAJ1405560.1"/>
    <property type="molecule type" value="Genomic_DNA"/>
</dbReference>
<keyword evidence="2" id="KW-0472">Membrane</keyword>
<name>A0AA36NAV0_9DINO</name>
<evidence type="ECO:0008006" key="5">
    <source>
        <dbReference type="Google" id="ProtNLM"/>
    </source>
</evidence>
<evidence type="ECO:0000313" key="4">
    <source>
        <dbReference type="Proteomes" id="UP001178507"/>
    </source>
</evidence>
<feature type="transmembrane region" description="Helical" evidence="2">
    <location>
        <begin position="261"/>
        <end position="280"/>
    </location>
</feature>
<evidence type="ECO:0000313" key="3">
    <source>
        <dbReference type="EMBL" id="CAJ1405560.1"/>
    </source>
</evidence>
<feature type="transmembrane region" description="Helical" evidence="2">
    <location>
        <begin position="167"/>
        <end position="184"/>
    </location>
</feature>
<evidence type="ECO:0000256" key="1">
    <source>
        <dbReference type="SAM" id="MobiDB-lite"/>
    </source>
</evidence>
<organism evidence="3 4">
    <name type="scientific">Effrenium voratum</name>
    <dbReference type="NCBI Taxonomy" id="2562239"/>
    <lineage>
        <taxon>Eukaryota</taxon>
        <taxon>Sar</taxon>
        <taxon>Alveolata</taxon>
        <taxon>Dinophyceae</taxon>
        <taxon>Suessiales</taxon>
        <taxon>Symbiodiniaceae</taxon>
        <taxon>Effrenium</taxon>
    </lineage>
</organism>
<feature type="transmembrane region" description="Helical" evidence="2">
    <location>
        <begin position="64"/>
        <end position="87"/>
    </location>
</feature>
<dbReference type="AlphaFoldDB" id="A0AA36NAV0"/>
<gene>
    <name evidence="3" type="ORF">EVOR1521_LOCUS27733</name>
</gene>
<proteinExistence type="predicted"/>
<reference evidence="3" key="1">
    <citation type="submission" date="2023-08" db="EMBL/GenBank/DDBJ databases">
        <authorList>
            <person name="Chen Y."/>
            <person name="Shah S."/>
            <person name="Dougan E. K."/>
            <person name="Thang M."/>
            <person name="Chan C."/>
        </authorList>
    </citation>
    <scope>NUCLEOTIDE SEQUENCE</scope>
</reference>
<protein>
    <recommendedName>
        <fullName evidence="5">Transmembrane protein</fullName>
    </recommendedName>
</protein>